<dbReference type="InterPro" id="IPR051367">
    <property type="entry name" value="mRNA_TranslReg/HistoneTransl"/>
</dbReference>
<dbReference type="Gene3D" id="1.25.40.180">
    <property type="match status" value="1"/>
</dbReference>
<gene>
    <name evidence="6" type="ORF">L798_10904</name>
</gene>
<accession>A0A067R9A3</accession>
<evidence type="ECO:0000313" key="6">
    <source>
        <dbReference type="EMBL" id="KDR15070.1"/>
    </source>
</evidence>
<feature type="compositionally biased region" description="Low complexity" evidence="4">
    <location>
        <begin position="96"/>
        <end position="111"/>
    </location>
</feature>
<dbReference type="PANTHER" id="PTHR23254:SF15">
    <property type="entry name" value="POLYADENYLATE-BINDING PROTEIN-INTERACTING PROTEIN 1"/>
    <property type="match status" value="1"/>
</dbReference>
<dbReference type="InParanoid" id="A0A067R9A3"/>
<comment type="subcellular location">
    <subcellularLocation>
        <location evidence="1">Cytoplasm</location>
    </subcellularLocation>
</comment>
<reference evidence="6 7" key="1">
    <citation type="journal article" date="2014" name="Nat. Commun.">
        <title>Molecular traces of alternative social organization in a termite genome.</title>
        <authorList>
            <person name="Terrapon N."/>
            <person name="Li C."/>
            <person name="Robertson H.M."/>
            <person name="Ji L."/>
            <person name="Meng X."/>
            <person name="Booth W."/>
            <person name="Chen Z."/>
            <person name="Childers C.P."/>
            <person name="Glastad K.M."/>
            <person name="Gokhale K."/>
            <person name="Gowin J."/>
            <person name="Gronenberg W."/>
            <person name="Hermansen R.A."/>
            <person name="Hu H."/>
            <person name="Hunt B.G."/>
            <person name="Huylmans A.K."/>
            <person name="Khalil S.M."/>
            <person name="Mitchell R.D."/>
            <person name="Munoz-Torres M.C."/>
            <person name="Mustard J.A."/>
            <person name="Pan H."/>
            <person name="Reese J.T."/>
            <person name="Scharf M.E."/>
            <person name="Sun F."/>
            <person name="Vogel H."/>
            <person name="Xiao J."/>
            <person name="Yang W."/>
            <person name="Yang Z."/>
            <person name="Yang Z."/>
            <person name="Zhou J."/>
            <person name="Zhu J."/>
            <person name="Brent C.S."/>
            <person name="Elsik C.G."/>
            <person name="Goodisman M.A."/>
            <person name="Liberles D.A."/>
            <person name="Roe R.M."/>
            <person name="Vargo E.L."/>
            <person name="Vilcinskas A."/>
            <person name="Wang J."/>
            <person name="Bornberg-Bauer E."/>
            <person name="Korb J."/>
            <person name="Zhang G."/>
            <person name="Liebig J."/>
        </authorList>
    </citation>
    <scope>NUCLEOTIDE SEQUENCE [LARGE SCALE GENOMIC DNA]</scope>
    <source>
        <tissue evidence="6">Whole organism</tissue>
    </source>
</reference>
<keyword evidence="2" id="KW-0963">Cytoplasm</keyword>
<feature type="domain" description="MIF4G" evidence="5">
    <location>
        <begin position="182"/>
        <end position="389"/>
    </location>
</feature>
<dbReference type="PANTHER" id="PTHR23254">
    <property type="entry name" value="EIF4G DOMAIN PROTEIN"/>
    <property type="match status" value="1"/>
</dbReference>
<dbReference type="GO" id="GO:0003723">
    <property type="term" value="F:RNA binding"/>
    <property type="evidence" value="ECO:0007669"/>
    <property type="project" value="InterPro"/>
</dbReference>
<dbReference type="OMA" id="SENIKCT"/>
<evidence type="ECO:0000256" key="4">
    <source>
        <dbReference type="SAM" id="MobiDB-lite"/>
    </source>
</evidence>
<dbReference type="eggNOG" id="KOG0401">
    <property type="taxonomic scope" value="Eukaryota"/>
</dbReference>
<evidence type="ECO:0000256" key="3">
    <source>
        <dbReference type="ARBA" id="ARBA00022845"/>
    </source>
</evidence>
<evidence type="ECO:0000256" key="2">
    <source>
        <dbReference type="ARBA" id="ARBA00022490"/>
    </source>
</evidence>
<evidence type="ECO:0000313" key="7">
    <source>
        <dbReference type="Proteomes" id="UP000027135"/>
    </source>
</evidence>
<name>A0A067R9A3_ZOONE</name>
<keyword evidence="7" id="KW-1185">Reference proteome</keyword>
<organism evidence="6 7">
    <name type="scientific">Zootermopsis nevadensis</name>
    <name type="common">Dampwood termite</name>
    <dbReference type="NCBI Taxonomy" id="136037"/>
    <lineage>
        <taxon>Eukaryota</taxon>
        <taxon>Metazoa</taxon>
        <taxon>Ecdysozoa</taxon>
        <taxon>Arthropoda</taxon>
        <taxon>Hexapoda</taxon>
        <taxon>Insecta</taxon>
        <taxon>Pterygota</taxon>
        <taxon>Neoptera</taxon>
        <taxon>Polyneoptera</taxon>
        <taxon>Dictyoptera</taxon>
        <taxon>Blattodea</taxon>
        <taxon>Blattoidea</taxon>
        <taxon>Termitoidae</taxon>
        <taxon>Termopsidae</taxon>
        <taxon>Zootermopsis</taxon>
    </lineage>
</organism>
<protein>
    <submittedName>
        <fullName evidence="6">Polyadenylate-binding protein-interacting protein 1</fullName>
    </submittedName>
</protein>
<dbReference type="Proteomes" id="UP000027135">
    <property type="component" value="Unassembled WGS sequence"/>
</dbReference>
<dbReference type="InterPro" id="IPR003890">
    <property type="entry name" value="MIF4G-like_typ-3"/>
</dbReference>
<evidence type="ECO:0000259" key="5">
    <source>
        <dbReference type="SMART" id="SM00543"/>
    </source>
</evidence>
<dbReference type="GO" id="GO:0008494">
    <property type="term" value="F:translation activator activity"/>
    <property type="evidence" value="ECO:0007669"/>
    <property type="project" value="TreeGrafter"/>
</dbReference>
<proteinExistence type="predicted"/>
<feature type="region of interest" description="Disordered" evidence="4">
    <location>
        <begin position="91"/>
        <end position="115"/>
    </location>
</feature>
<evidence type="ECO:0000256" key="1">
    <source>
        <dbReference type="ARBA" id="ARBA00004496"/>
    </source>
</evidence>
<keyword evidence="3" id="KW-0810">Translation regulation</keyword>
<sequence length="479" mass="54006">MFCTLTLRLEAQYAPNFIILQATMNPFGEPSTAKGRGRVIWRQGQDHKELRRPQTENRTDVAVIHNSAQPDPCVEGDISVTSTLSANAKEFYPPNYQSQQSKDSYNSSSQYEEVPRQNVLPFQTPVVPNSSLGQGYLEGIRYSNWSPVAPYLVFKPTPVTGGGPHHNSSNPASENKEELITTNHLIEVMQHLTVHPGKFDVLITPLVDTFSCWLGDEDKVSYIVNAIVEQSITEPNFRYNGARFCSFLNNEFPPGERSTFRAYLLNRCKEEHVQISNYIHTHPRRLHGFVLFMAELFMQLECAKGYGERITILGTALVEDLSLLITEPTSENIKCTCQVLKLAGQPLDVQEPVIMNEVMESLLHLLNNPMVESNVRHLISSVFELRRAGWGDASGFMPNTSTTQPSNPCLQNYPVFYGPDGQIMTPEESQFLEESVGRIPDSEEYDDCSEDGDIVWEPDDEMDEEIQAAFEQFLNLGKN</sequence>
<dbReference type="GO" id="GO:0005737">
    <property type="term" value="C:cytoplasm"/>
    <property type="evidence" value="ECO:0007669"/>
    <property type="project" value="UniProtKB-SubCell"/>
</dbReference>
<dbReference type="FunCoup" id="A0A067R9A3">
    <property type="interactions" value="1296"/>
</dbReference>
<dbReference type="SMART" id="SM00543">
    <property type="entry name" value="MIF4G"/>
    <property type="match status" value="1"/>
</dbReference>
<dbReference type="SUPFAM" id="SSF48371">
    <property type="entry name" value="ARM repeat"/>
    <property type="match status" value="1"/>
</dbReference>
<dbReference type="AlphaFoldDB" id="A0A067R9A3"/>
<dbReference type="Pfam" id="PF02854">
    <property type="entry name" value="MIF4G"/>
    <property type="match status" value="1"/>
</dbReference>
<dbReference type="InterPro" id="IPR016024">
    <property type="entry name" value="ARM-type_fold"/>
</dbReference>
<dbReference type="EMBL" id="KK852850">
    <property type="protein sequence ID" value="KDR15070.1"/>
    <property type="molecule type" value="Genomic_DNA"/>
</dbReference>
<dbReference type="STRING" id="136037.A0A067R9A3"/>
<dbReference type="GO" id="GO:0006446">
    <property type="term" value="P:regulation of translational initiation"/>
    <property type="evidence" value="ECO:0007669"/>
    <property type="project" value="TreeGrafter"/>
</dbReference>